<dbReference type="AlphaFoldDB" id="A0A955LFM9"/>
<organism evidence="1 2">
    <name type="scientific">candidate division WWE3 bacterium</name>
    <dbReference type="NCBI Taxonomy" id="2053526"/>
    <lineage>
        <taxon>Bacteria</taxon>
        <taxon>Katanobacteria</taxon>
    </lineage>
</organism>
<name>A0A955LFM9_UNCKA</name>
<evidence type="ECO:0000313" key="2">
    <source>
        <dbReference type="Proteomes" id="UP000701698"/>
    </source>
</evidence>
<feature type="non-terminal residue" evidence="1">
    <location>
        <position position="1"/>
    </location>
</feature>
<protein>
    <submittedName>
        <fullName evidence="1">Uncharacterized protein</fullName>
    </submittedName>
</protein>
<evidence type="ECO:0000313" key="1">
    <source>
        <dbReference type="EMBL" id="MCA9389807.1"/>
    </source>
</evidence>
<gene>
    <name evidence="1" type="ORF">KC571_00195</name>
</gene>
<dbReference type="Proteomes" id="UP000701698">
    <property type="component" value="Unassembled WGS sequence"/>
</dbReference>
<sequence length="149" mass="17358">YYHTIEARYKEMAKNYQSQNEAKAGKSNRIIEHKGIKYNKGKGKISYKDGPSHDASPEIREMKFFLKLWSCKGEAVPYKDIAGACQTEFYLSEIADGVGHDQLENKDFAEHAKYLKRDFKKFILNLGMDDDNFRRLIKNVRNVGYYLTD</sequence>
<accession>A0A955LFM9</accession>
<proteinExistence type="predicted"/>
<dbReference type="EMBL" id="JAGQKX010000003">
    <property type="protein sequence ID" value="MCA9389807.1"/>
    <property type="molecule type" value="Genomic_DNA"/>
</dbReference>
<reference evidence="1" key="1">
    <citation type="submission" date="2020-04" db="EMBL/GenBank/DDBJ databases">
        <authorList>
            <person name="Zhang T."/>
        </authorList>
    </citation>
    <scope>NUCLEOTIDE SEQUENCE</scope>
    <source>
        <strain evidence="1">HKST-UBA01</strain>
    </source>
</reference>
<reference evidence="1" key="2">
    <citation type="journal article" date="2021" name="Microbiome">
        <title>Successional dynamics and alternative stable states in a saline activated sludge microbial community over 9 years.</title>
        <authorList>
            <person name="Wang Y."/>
            <person name="Ye J."/>
            <person name="Ju F."/>
            <person name="Liu L."/>
            <person name="Boyd J.A."/>
            <person name="Deng Y."/>
            <person name="Parks D.H."/>
            <person name="Jiang X."/>
            <person name="Yin X."/>
            <person name="Woodcroft B.J."/>
            <person name="Tyson G.W."/>
            <person name="Hugenholtz P."/>
            <person name="Polz M.F."/>
            <person name="Zhang T."/>
        </authorList>
    </citation>
    <scope>NUCLEOTIDE SEQUENCE</scope>
    <source>
        <strain evidence="1">HKST-UBA01</strain>
    </source>
</reference>
<comment type="caution">
    <text evidence="1">The sequence shown here is derived from an EMBL/GenBank/DDBJ whole genome shotgun (WGS) entry which is preliminary data.</text>
</comment>